<evidence type="ECO:0000313" key="2">
    <source>
        <dbReference type="EMBL" id="KAF5230803.1"/>
    </source>
</evidence>
<organism evidence="2 3">
    <name type="scientific">Fusarium anthophilum</name>
    <dbReference type="NCBI Taxonomy" id="48485"/>
    <lineage>
        <taxon>Eukaryota</taxon>
        <taxon>Fungi</taxon>
        <taxon>Dikarya</taxon>
        <taxon>Ascomycota</taxon>
        <taxon>Pezizomycotina</taxon>
        <taxon>Sordariomycetes</taxon>
        <taxon>Hypocreomycetidae</taxon>
        <taxon>Hypocreales</taxon>
        <taxon>Nectriaceae</taxon>
        <taxon>Fusarium</taxon>
        <taxon>Fusarium fujikuroi species complex</taxon>
    </lineage>
</organism>
<evidence type="ECO:0000256" key="1">
    <source>
        <dbReference type="SAM" id="Coils"/>
    </source>
</evidence>
<dbReference type="EMBL" id="JABEVY010000505">
    <property type="protein sequence ID" value="KAF5230803.1"/>
    <property type="molecule type" value="Genomic_DNA"/>
</dbReference>
<keyword evidence="1" id="KW-0175">Coiled coil</keyword>
<dbReference type="AlphaFoldDB" id="A0A8H4YM92"/>
<name>A0A8H4YM92_9HYPO</name>
<proteinExistence type="predicted"/>
<protein>
    <submittedName>
        <fullName evidence="2">Uncharacterized protein</fullName>
    </submittedName>
</protein>
<sequence length="315" mass="36085">MGNAPRGKKRKNSPTAEATPEEFLAYLEGQGDACPDPACRPTSACRDRHLNRYHGLTKPHLLKSLTDRKKRYIKCEFHDPPEDCIKKNINRCCSKYLAKYMKRLQTELSQEISELEKQRLLYSQERQHEDLTAALKCLKPISLGEPITARMYMDKKRERRPNEFVFCSRSDGEAIVRKGPPEIPIIRRCSRGTEEGCDSYVQESNQVLERVKKKKSVDVYDSGKITFPRVPEKMTGAEAIRRFHSDDEPPVNILNEKMTDKEAEDDWMSKIPGYDLVDRTFELAKEDGAAVPSGSRRYGPVPCVGCRNRAGVHRH</sequence>
<gene>
    <name evidence="2" type="ORF">FANTH_13696</name>
</gene>
<reference evidence="2 3" key="1">
    <citation type="journal article" date="2020" name="BMC Genomics">
        <title>Correction to: Identification and distribution of gene clusters required for synthesis of sphingolipid metabolism inhibitors in diverse species of the filamentous fungus Fusarium.</title>
        <authorList>
            <person name="Kim H.S."/>
            <person name="Lohmar J.M."/>
            <person name="Busman M."/>
            <person name="Brown D.W."/>
            <person name="Naumann T.A."/>
            <person name="Divon H.H."/>
            <person name="Lysoe E."/>
            <person name="Uhlig S."/>
            <person name="Proctor R.H."/>
        </authorList>
    </citation>
    <scope>NUCLEOTIDE SEQUENCE [LARGE SCALE GENOMIC DNA]</scope>
    <source>
        <strain evidence="2 3">NRRL 25214</strain>
    </source>
</reference>
<keyword evidence="3" id="KW-1185">Reference proteome</keyword>
<feature type="coiled-coil region" evidence="1">
    <location>
        <begin position="98"/>
        <end position="125"/>
    </location>
</feature>
<dbReference type="Proteomes" id="UP000573603">
    <property type="component" value="Unassembled WGS sequence"/>
</dbReference>
<comment type="caution">
    <text evidence="2">The sequence shown here is derived from an EMBL/GenBank/DDBJ whole genome shotgun (WGS) entry which is preliminary data.</text>
</comment>
<evidence type="ECO:0000313" key="3">
    <source>
        <dbReference type="Proteomes" id="UP000573603"/>
    </source>
</evidence>
<accession>A0A8H4YM92</accession>